<comment type="caution">
    <text evidence="1">The sequence shown here is derived from an EMBL/GenBank/DDBJ whole genome shotgun (WGS) entry which is preliminary data.</text>
</comment>
<dbReference type="EMBL" id="JAYWIO010000005">
    <property type="protein sequence ID" value="KAK7261806.1"/>
    <property type="molecule type" value="Genomic_DNA"/>
</dbReference>
<accession>A0AAN9I6A3</accession>
<name>A0AAN9I6A3_CROPI</name>
<reference evidence="1 2" key="1">
    <citation type="submission" date="2024-01" db="EMBL/GenBank/DDBJ databases">
        <title>The genomes of 5 underutilized Papilionoideae crops provide insights into root nodulation and disease resistanc.</title>
        <authorList>
            <person name="Yuan L."/>
        </authorList>
    </citation>
    <scope>NUCLEOTIDE SEQUENCE [LARGE SCALE GENOMIC DNA]</scope>
    <source>
        <strain evidence="1">ZHUSHIDOU_FW_LH</strain>
        <tissue evidence="1">Leaf</tissue>
    </source>
</reference>
<proteinExistence type="predicted"/>
<dbReference type="Proteomes" id="UP001372338">
    <property type="component" value="Unassembled WGS sequence"/>
</dbReference>
<evidence type="ECO:0000313" key="2">
    <source>
        <dbReference type="Proteomes" id="UP001372338"/>
    </source>
</evidence>
<protein>
    <submittedName>
        <fullName evidence="1">Uncharacterized protein</fullName>
    </submittedName>
</protein>
<evidence type="ECO:0000313" key="1">
    <source>
        <dbReference type="EMBL" id="KAK7261806.1"/>
    </source>
</evidence>
<gene>
    <name evidence="1" type="ORF">RIF29_28126</name>
</gene>
<dbReference type="AlphaFoldDB" id="A0AAN9I6A3"/>
<sequence length="75" mass="8755">MKQHLFVNGCCSVDDELLEKLRVLPLNILIKARNKICFHIMSIVLTYLHLKHVFSNLKFIFLPKSPHLTSPLRLD</sequence>
<organism evidence="1 2">
    <name type="scientific">Crotalaria pallida</name>
    <name type="common">Smooth rattlebox</name>
    <name type="synonym">Crotalaria striata</name>
    <dbReference type="NCBI Taxonomy" id="3830"/>
    <lineage>
        <taxon>Eukaryota</taxon>
        <taxon>Viridiplantae</taxon>
        <taxon>Streptophyta</taxon>
        <taxon>Embryophyta</taxon>
        <taxon>Tracheophyta</taxon>
        <taxon>Spermatophyta</taxon>
        <taxon>Magnoliopsida</taxon>
        <taxon>eudicotyledons</taxon>
        <taxon>Gunneridae</taxon>
        <taxon>Pentapetalae</taxon>
        <taxon>rosids</taxon>
        <taxon>fabids</taxon>
        <taxon>Fabales</taxon>
        <taxon>Fabaceae</taxon>
        <taxon>Papilionoideae</taxon>
        <taxon>50 kb inversion clade</taxon>
        <taxon>genistoids sensu lato</taxon>
        <taxon>core genistoids</taxon>
        <taxon>Crotalarieae</taxon>
        <taxon>Crotalaria</taxon>
    </lineage>
</organism>
<keyword evidence="2" id="KW-1185">Reference proteome</keyword>